<dbReference type="EMBL" id="VSRR010012053">
    <property type="protein sequence ID" value="MPC54022.1"/>
    <property type="molecule type" value="Genomic_DNA"/>
</dbReference>
<reference evidence="1 2" key="1">
    <citation type="submission" date="2019-05" db="EMBL/GenBank/DDBJ databases">
        <title>Another draft genome of Portunus trituberculatus and its Hox gene families provides insights of decapod evolution.</title>
        <authorList>
            <person name="Jeong J.-H."/>
            <person name="Song I."/>
            <person name="Kim S."/>
            <person name="Choi T."/>
            <person name="Kim D."/>
            <person name="Ryu S."/>
            <person name="Kim W."/>
        </authorList>
    </citation>
    <scope>NUCLEOTIDE SEQUENCE [LARGE SCALE GENOMIC DNA]</scope>
    <source>
        <tissue evidence="1">Muscle</tissue>
    </source>
</reference>
<gene>
    <name evidence="1" type="ORF">E2C01_047929</name>
</gene>
<dbReference type="AlphaFoldDB" id="A0A5B7G4X2"/>
<protein>
    <submittedName>
        <fullName evidence="1">Uncharacterized protein</fullName>
    </submittedName>
</protein>
<organism evidence="1 2">
    <name type="scientific">Portunus trituberculatus</name>
    <name type="common">Swimming crab</name>
    <name type="synonym">Neptunus trituberculatus</name>
    <dbReference type="NCBI Taxonomy" id="210409"/>
    <lineage>
        <taxon>Eukaryota</taxon>
        <taxon>Metazoa</taxon>
        <taxon>Ecdysozoa</taxon>
        <taxon>Arthropoda</taxon>
        <taxon>Crustacea</taxon>
        <taxon>Multicrustacea</taxon>
        <taxon>Malacostraca</taxon>
        <taxon>Eumalacostraca</taxon>
        <taxon>Eucarida</taxon>
        <taxon>Decapoda</taxon>
        <taxon>Pleocyemata</taxon>
        <taxon>Brachyura</taxon>
        <taxon>Eubrachyura</taxon>
        <taxon>Portunoidea</taxon>
        <taxon>Portunidae</taxon>
        <taxon>Portuninae</taxon>
        <taxon>Portunus</taxon>
    </lineage>
</organism>
<dbReference type="Proteomes" id="UP000324222">
    <property type="component" value="Unassembled WGS sequence"/>
</dbReference>
<evidence type="ECO:0000313" key="1">
    <source>
        <dbReference type="EMBL" id="MPC54022.1"/>
    </source>
</evidence>
<name>A0A5B7G4X2_PORTR</name>
<keyword evidence="2" id="KW-1185">Reference proteome</keyword>
<evidence type="ECO:0000313" key="2">
    <source>
        <dbReference type="Proteomes" id="UP000324222"/>
    </source>
</evidence>
<proteinExistence type="predicted"/>
<comment type="caution">
    <text evidence="1">The sequence shown here is derived from an EMBL/GenBank/DDBJ whole genome shotgun (WGS) entry which is preliminary data.</text>
</comment>
<sequence>MTSDGHYWLLHIKLHRRSPVDHRSLALYANRPRATSSEHRPIPHHHMPAQLGLLNFTSPQVLAQRLSANVVYSSKDTRVIRRLVAEQSWLLALHQHQPPHAPPRQHVTSFHHAQNSLVFQGVGGANIAQESGSG</sequence>
<accession>A0A5B7G4X2</accession>